<dbReference type="RefSeq" id="WP_169699076.1">
    <property type="nucleotide sequence ID" value="NZ_LS974202.1"/>
</dbReference>
<keyword evidence="4 6" id="KW-0862">Zinc</keyword>
<dbReference type="EMBL" id="LS974202">
    <property type="protein sequence ID" value="SSC12850.1"/>
    <property type="molecule type" value="Genomic_DNA"/>
</dbReference>
<comment type="cofactor">
    <cofactor evidence="6">
        <name>Zn(2+)</name>
        <dbReference type="ChEBI" id="CHEBI:29105"/>
    </cofactor>
    <text evidence="6">Binds 1 zinc ion.</text>
</comment>
<evidence type="ECO:0000256" key="3">
    <source>
        <dbReference type="ARBA" id="ARBA00022801"/>
    </source>
</evidence>
<dbReference type="InterPro" id="IPR011976">
    <property type="entry name" value="Pept_M3B_oligopep-rel"/>
</dbReference>
<keyword evidence="1 6" id="KW-0645">Protease</keyword>
<dbReference type="Proteomes" id="UP000250796">
    <property type="component" value="Chromosome MESINF"/>
</dbReference>
<dbReference type="Gene3D" id="1.10.1370.30">
    <property type="match status" value="1"/>
</dbReference>
<organism evidence="8 9">
    <name type="scientific">Mesotoga infera</name>
    <dbReference type="NCBI Taxonomy" id="1236046"/>
    <lineage>
        <taxon>Bacteria</taxon>
        <taxon>Thermotogati</taxon>
        <taxon>Thermotogota</taxon>
        <taxon>Thermotogae</taxon>
        <taxon>Kosmotogales</taxon>
        <taxon>Kosmotogaceae</taxon>
        <taxon>Mesotoga</taxon>
    </lineage>
</organism>
<reference evidence="8 9" key="1">
    <citation type="submission" date="2017-01" db="EMBL/GenBank/DDBJ databases">
        <authorList>
            <person name="Erauso G."/>
        </authorList>
    </citation>
    <scope>NUCLEOTIDE SEQUENCE [LARGE SCALE GENOMIC DNA]</scope>
    <source>
        <strain evidence="8">MESINF1</strain>
    </source>
</reference>
<keyword evidence="5 6" id="KW-0482">Metalloprotease</keyword>
<evidence type="ECO:0000313" key="8">
    <source>
        <dbReference type="EMBL" id="SSC12850.1"/>
    </source>
</evidence>
<evidence type="ECO:0000259" key="7">
    <source>
        <dbReference type="Pfam" id="PF01432"/>
    </source>
</evidence>
<dbReference type="GO" id="GO:0004222">
    <property type="term" value="F:metalloendopeptidase activity"/>
    <property type="evidence" value="ECO:0007669"/>
    <property type="project" value="InterPro"/>
</dbReference>
<dbReference type="InterPro" id="IPR045090">
    <property type="entry name" value="Pept_M3A_M3B"/>
</dbReference>
<dbReference type="CDD" id="cd09606">
    <property type="entry name" value="M3B_PepF"/>
    <property type="match status" value="1"/>
</dbReference>
<keyword evidence="3 6" id="KW-0378">Hydrolase</keyword>
<comment type="similarity">
    <text evidence="6">Belongs to the peptidase M3 family.</text>
</comment>
<dbReference type="SUPFAM" id="SSF55486">
    <property type="entry name" value="Metalloproteases ('zincins'), catalytic domain"/>
    <property type="match status" value="1"/>
</dbReference>
<dbReference type="KEGG" id="minf:MESINF_1406"/>
<dbReference type="InterPro" id="IPR001567">
    <property type="entry name" value="Pept_M3A_M3B_dom"/>
</dbReference>
<keyword evidence="2 6" id="KW-0479">Metal-binding</keyword>
<gene>
    <name evidence="8" type="ORF">MESINF_1406</name>
</gene>
<evidence type="ECO:0000256" key="2">
    <source>
        <dbReference type="ARBA" id="ARBA00022723"/>
    </source>
</evidence>
<name>A0A7Z7LG64_9BACT</name>
<dbReference type="GO" id="GO:0006518">
    <property type="term" value="P:peptide metabolic process"/>
    <property type="evidence" value="ECO:0007669"/>
    <property type="project" value="TreeGrafter"/>
</dbReference>
<accession>A0A7Z7LG64</accession>
<dbReference type="AlphaFoldDB" id="A0A7Z7LG64"/>
<dbReference type="NCBIfam" id="TIGR02289">
    <property type="entry name" value="M3_not_pepF"/>
    <property type="match status" value="1"/>
</dbReference>
<proteinExistence type="inferred from homology"/>
<dbReference type="PANTHER" id="PTHR11804:SF48">
    <property type="entry name" value="PUTATIVE-RELATED"/>
    <property type="match status" value="1"/>
</dbReference>
<evidence type="ECO:0000256" key="1">
    <source>
        <dbReference type="ARBA" id="ARBA00022670"/>
    </source>
</evidence>
<dbReference type="Pfam" id="PF01432">
    <property type="entry name" value="Peptidase_M3"/>
    <property type="match status" value="1"/>
</dbReference>
<evidence type="ECO:0000256" key="4">
    <source>
        <dbReference type="ARBA" id="ARBA00022833"/>
    </source>
</evidence>
<evidence type="ECO:0000313" key="9">
    <source>
        <dbReference type="Proteomes" id="UP000250796"/>
    </source>
</evidence>
<dbReference type="GO" id="GO:0046872">
    <property type="term" value="F:metal ion binding"/>
    <property type="evidence" value="ECO:0007669"/>
    <property type="project" value="UniProtKB-UniRule"/>
</dbReference>
<sequence length="569" mass="66855">MADEKIVKQPRRYLPEDLDLSVWKNVETELKRLEEYPVDSVNSLEEFLYRWSELYMAIQEQLAWRYIEMTRFADNEEKRKNYSNFYAGVFSRAEPYKMRLLKKYYDSPYRAELDTLRYENFDRIVANTIEMFREENLPLEVKEKELSSAYGATIGSLTVEYAGKEYTLSQLSKFQQEPDRKVREETWRLSMEKLSTVHDRLEELFDQLKEIRIPQAKNAGFENYRDFMHAKKNRFVYSVEDIFRFHDSVEAVVVPFVKKLNESRKKEIGVESLRPWDTQVEPSGKVLKPFDGMDDFIGKAIAVLSRVDRQFGLNLQKMKNTGLLDLENRKGKAPGGYNYPLDETGAPFIFMNATGTPGNVRTILHESGHAMHSFSTVGERIILYRHTTHEAAELASMSMELLTMDHWDEYYPDSEELKLAKKEELTGTISFLPWCMTVDAFQQWIYSNPDHTPDERDEKFAGIFARFEGGIDWSGLERERRIRWLLQPHIFTNPFYYIEYGIAQLGALAIYRNYRLDREKAIADYKRFLSLGYSRPLDELYEAAGIKFDFSKSYISELVNFVGGEIERL</sequence>
<evidence type="ECO:0000256" key="5">
    <source>
        <dbReference type="ARBA" id="ARBA00023049"/>
    </source>
</evidence>
<protein>
    <submittedName>
        <fullName evidence="8">Oligoendopeptidase, M3 family</fullName>
    </submittedName>
</protein>
<evidence type="ECO:0000256" key="6">
    <source>
        <dbReference type="RuleBase" id="RU003435"/>
    </source>
</evidence>
<feature type="domain" description="Peptidase M3A/M3B catalytic" evidence="7">
    <location>
        <begin position="175"/>
        <end position="557"/>
    </location>
</feature>
<dbReference type="PANTHER" id="PTHR11804">
    <property type="entry name" value="PROTEASE M3 THIMET OLIGOPEPTIDASE-RELATED"/>
    <property type="match status" value="1"/>
</dbReference>
<dbReference type="GO" id="GO:0006508">
    <property type="term" value="P:proteolysis"/>
    <property type="evidence" value="ECO:0007669"/>
    <property type="project" value="UniProtKB-KW"/>
</dbReference>
<keyword evidence="9" id="KW-1185">Reference proteome</keyword>